<name>A0ACC8SDK9_9ENTR</name>
<organism evidence="1 2">
    <name type="scientific">Enterobacter kobei</name>
    <dbReference type="NCBI Taxonomy" id="208224"/>
    <lineage>
        <taxon>Bacteria</taxon>
        <taxon>Pseudomonadati</taxon>
        <taxon>Pseudomonadota</taxon>
        <taxon>Gammaproteobacteria</taxon>
        <taxon>Enterobacterales</taxon>
        <taxon>Enterobacteriaceae</taxon>
        <taxon>Enterobacter</taxon>
        <taxon>Enterobacter cloacae complex</taxon>
    </lineage>
</organism>
<dbReference type="EMBL" id="MKXD01000002">
    <property type="protein sequence ID" value="OLR21600.1"/>
    <property type="molecule type" value="Genomic_DNA"/>
</dbReference>
<sequence>MITRKLMLYMTCFPLTGLAGAAKADDASSAQSGVTVGLAAQNAPRYSGSDKRHTQILPYVQARDGAFFLDSQKGIGYDLQSDNGLYLEHTLGYNLGRADKDSDWRDGSDTLKGMGNIKAVANTALAVGWTITPWITLEGKATLPLSDSQGANYQTSVILIPWQTEKDMVALSTAALFGDSRYMNTFYGVNDRQSTRSGFARYTAAGGFYGTSSTLTWSHQFNANWGSMISADYSWLDKHAENSPIVARRNVASATLGIVYTF</sequence>
<dbReference type="Proteomes" id="UP000187000">
    <property type="component" value="Unassembled WGS sequence"/>
</dbReference>
<comment type="caution">
    <text evidence="1">The sequence shown here is derived from an EMBL/GenBank/DDBJ whole genome shotgun (WGS) entry which is preliminary data.</text>
</comment>
<proteinExistence type="predicted"/>
<protein>
    <submittedName>
        <fullName evidence="1">MltA-interacting MipA family protein</fullName>
    </submittedName>
</protein>
<evidence type="ECO:0000313" key="1">
    <source>
        <dbReference type="EMBL" id="OLR21600.1"/>
    </source>
</evidence>
<reference evidence="1" key="1">
    <citation type="submission" date="2016-10" db="EMBL/GenBank/DDBJ databases">
        <authorList>
            <person name="Wang S."/>
            <person name="Zhu B."/>
        </authorList>
    </citation>
    <scope>NUCLEOTIDE SEQUENCE</scope>
    <source>
        <strain evidence="1">JCM 8580</strain>
    </source>
</reference>
<evidence type="ECO:0000313" key="2">
    <source>
        <dbReference type="Proteomes" id="UP000187000"/>
    </source>
</evidence>
<keyword evidence="2" id="KW-1185">Reference proteome</keyword>
<accession>A0ACC8SDK9</accession>
<gene>
    <name evidence="1" type="ORF">BH713_13585</name>
</gene>